<keyword evidence="2" id="KW-1185">Reference proteome</keyword>
<comment type="caution">
    <text evidence="1">The sequence shown here is derived from an EMBL/GenBank/DDBJ whole genome shotgun (WGS) entry which is preliminary data.</text>
</comment>
<reference evidence="1 2" key="1">
    <citation type="submission" date="2019-09" db="EMBL/GenBank/DDBJ databases">
        <title>Hydrogenophaga aromatica sp. nov., isolated from a para-xylene-degrading enrichment culture.</title>
        <authorList>
            <person name="Tancsics A."/>
            <person name="Banerjee S."/>
        </authorList>
    </citation>
    <scope>NUCLEOTIDE SEQUENCE [LARGE SCALE GENOMIC DNA]</scope>
    <source>
        <strain evidence="1 2">D2P1</strain>
    </source>
</reference>
<dbReference type="RefSeq" id="WP_177136076.1">
    <property type="nucleotide sequence ID" value="NZ_VYGV01000011.1"/>
</dbReference>
<evidence type="ECO:0000313" key="1">
    <source>
        <dbReference type="EMBL" id="NWF46180.1"/>
    </source>
</evidence>
<proteinExistence type="predicted"/>
<evidence type="ECO:0008006" key="3">
    <source>
        <dbReference type="Google" id="ProtNLM"/>
    </source>
</evidence>
<organism evidence="1 2">
    <name type="scientific">Hydrogenophaga aromaticivorans</name>
    <dbReference type="NCBI Taxonomy" id="2610898"/>
    <lineage>
        <taxon>Bacteria</taxon>
        <taxon>Pseudomonadati</taxon>
        <taxon>Pseudomonadota</taxon>
        <taxon>Betaproteobacteria</taxon>
        <taxon>Burkholderiales</taxon>
        <taxon>Comamonadaceae</taxon>
        <taxon>Hydrogenophaga</taxon>
    </lineage>
</organism>
<gene>
    <name evidence="1" type="ORF">F3K02_13090</name>
</gene>
<accession>A0A7Y8GWJ4</accession>
<sequence length="205" mass="23647">MHDDTPREQDNLKADTALDSAIEASTDPVVISLKNAHRLEKIRASLRAEAELLMQTSPMSRIMRRDWNIVSAKLFLNALDPAYSALIKKDLDELHWQVDDLAYQLKMLRLSTLDKTWMRPRQMVVQVIHPLTASWLRAFKKFDTSFCLLINAEKAGLITRRQRFAMLAPSQLTYFAFKARAMHLSVDSYSGQFESEQRCTETEEV</sequence>
<dbReference type="Proteomes" id="UP000545507">
    <property type="component" value="Unassembled WGS sequence"/>
</dbReference>
<protein>
    <recommendedName>
        <fullName evidence="3">DUF1845 domain-containing protein</fullName>
    </recommendedName>
</protein>
<dbReference type="AlphaFoldDB" id="A0A7Y8GWJ4"/>
<name>A0A7Y8GWJ4_9BURK</name>
<dbReference type="EMBL" id="VYGV01000011">
    <property type="protein sequence ID" value="NWF46180.1"/>
    <property type="molecule type" value="Genomic_DNA"/>
</dbReference>
<evidence type="ECO:0000313" key="2">
    <source>
        <dbReference type="Proteomes" id="UP000545507"/>
    </source>
</evidence>